<dbReference type="RefSeq" id="WP_063742462.1">
    <property type="nucleotide sequence ID" value="NZ_CP059075.1"/>
</dbReference>
<dbReference type="SMART" id="SM01260">
    <property type="entry name" value="LANC_like"/>
    <property type="match status" value="1"/>
</dbReference>
<accession>A0A7U2NFU9</accession>
<evidence type="ECO:0000313" key="3">
    <source>
        <dbReference type="Proteomes" id="UP000596329"/>
    </source>
</evidence>
<dbReference type="InterPro" id="IPR007822">
    <property type="entry name" value="LANC-like"/>
</dbReference>
<dbReference type="EMBL" id="CP059075">
    <property type="protein sequence ID" value="QRE03762.1"/>
    <property type="molecule type" value="Genomic_DNA"/>
</dbReference>
<dbReference type="Gene3D" id="1.50.10.20">
    <property type="match status" value="1"/>
</dbReference>
<feature type="binding site" evidence="1">
    <location>
        <position position="299"/>
    </location>
    <ligand>
        <name>Zn(2+)</name>
        <dbReference type="ChEBI" id="CHEBI:29105"/>
    </ligand>
</feature>
<keyword evidence="1" id="KW-0862">Zinc</keyword>
<evidence type="ECO:0008006" key="4">
    <source>
        <dbReference type="Google" id="ProtNLM"/>
    </source>
</evidence>
<protein>
    <recommendedName>
        <fullName evidence="4">Lanthionine synthetase C-like protein</fullName>
    </recommendedName>
</protein>
<reference evidence="2 3" key="1">
    <citation type="submission" date="2020-07" db="EMBL/GenBank/DDBJ databases">
        <title>Genomic characterization of Flavobacterium psychrophilum strains.</title>
        <authorList>
            <person name="Castillo D."/>
            <person name="Jorgensen J."/>
            <person name="Middelboe M."/>
        </authorList>
    </citation>
    <scope>NUCLEOTIDE SEQUENCE [LARGE SCALE GENOMIC DNA]</scope>
    <source>
        <strain evidence="2 3">FPS-R7</strain>
    </source>
</reference>
<dbReference type="SUPFAM" id="SSF158745">
    <property type="entry name" value="LanC-like"/>
    <property type="match status" value="1"/>
</dbReference>
<dbReference type="GO" id="GO:0031179">
    <property type="term" value="P:peptide modification"/>
    <property type="evidence" value="ECO:0007669"/>
    <property type="project" value="InterPro"/>
</dbReference>
<gene>
    <name evidence="2" type="ORF">H0H26_12915</name>
</gene>
<dbReference type="AlphaFoldDB" id="A0A7U2NFU9"/>
<dbReference type="PRINTS" id="PR01950">
    <property type="entry name" value="LANCSUPER"/>
</dbReference>
<dbReference type="Pfam" id="PF05147">
    <property type="entry name" value="LANC_like"/>
    <property type="match status" value="1"/>
</dbReference>
<keyword evidence="1" id="KW-0479">Metal-binding</keyword>
<evidence type="ECO:0000256" key="1">
    <source>
        <dbReference type="PIRSR" id="PIRSR607822-1"/>
    </source>
</evidence>
<proteinExistence type="predicted"/>
<feature type="binding site" evidence="1">
    <location>
        <position position="249"/>
    </location>
    <ligand>
        <name>Zn(2+)</name>
        <dbReference type="ChEBI" id="CHEBI:29105"/>
    </ligand>
</feature>
<sequence>MKDKILKIEKNIWNAYNKENNIGLYNGLSGFILFYDSLYKAYPVEEFENKLLAVIEKANELIEEKQNSISLCSGIAGYGLTLLRLKADSIDISEDYFESIDTFLLEDFEFLSESNNFDFMHEAMGIAMYFIERYKLNKNSVVAEVLDVFAEKLIYQINIDFKNVLGKFEESRGNYYSLGMAHGVASYLNFLIYLKTHFTALNSDISKTLRVCVDFLVSYKKYDPKTKQYYANCFLLEENQFLPSRLSWCQGDLGVSNALYNTGVFLDDPILIEEAIALMNHSVSITFTDSGVDDFGFCHGSTGILVQFYLASKKYNIDYNQEIDHWVEIVKKQTNNFEEYLWYENSSNLYKPKYDILVGAVGLALTLLTIENKIDTKWLEIFNLH</sequence>
<organism evidence="2 3">
    <name type="scientific">Flavobacterium psychrophilum</name>
    <dbReference type="NCBI Taxonomy" id="96345"/>
    <lineage>
        <taxon>Bacteria</taxon>
        <taxon>Pseudomonadati</taxon>
        <taxon>Bacteroidota</taxon>
        <taxon>Flavobacteriia</taxon>
        <taxon>Flavobacteriales</taxon>
        <taxon>Flavobacteriaceae</taxon>
        <taxon>Flavobacterium</taxon>
    </lineage>
</organism>
<dbReference type="Proteomes" id="UP000596329">
    <property type="component" value="Chromosome"/>
</dbReference>
<evidence type="ECO:0000313" key="2">
    <source>
        <dbReference type="EMBL" id="QRE03762.1"/>
    </source>
</evidence>
<name>A0A7U2NFU9_FLAPS</name>
<dbReference type="GO" id="GO:0046872">
    <property type="term" value="F:metal ion binding"/>
    <property type="evidence" value="ECO:0007669"/>
    <property type="project" value="UniProtKB-KW"/>
</dbReference>
<feature type="binding site" evidence="1">
    <location>
        <position position="298"/>
    </location>
    <ligand>
        <name>Zn(2+)</name>
        <dbReference type="ChEBI" id="CHEBI:29105"/>
    </ligand>
</feature>